<organism evidence="2">
    <name type="scientific">Bifidobacterium dentium</name>
    <dbReference type="NCBI Taxonomy" id="1689"/>
    <lineage>
        <taxon>Bacteria</taxon>
        <taxon>Bacillati</taxon>
        <taxon>Actinomycetota</taxon>
        <taxon>Actinomycetes</taxon>
        <taxon>Bifidobacteriales</taxon>
        <taxon>Bifidobacteriaceae</taxon>
        <taxon>Bifidobacterium</taxon>
    </lineage>
</organism>
<sequence length="304" mass="32545">MRGIQAAPRMFPIVPGGQCRGVVHLAVTDQLHLDGPGTRLLRVALPYLGDVHPRGLRALRSRLARTLGIRLHVRHELAVLVGRHGHQARGGAARLHGVLETVVDHQVQALVHAGEGGAQPVNGAGLRRFDALGAYVRVQRVGGRLELFGTGLAILQVVHETVPAARVGAEVGVGVLVAQRERAAVPIGHAVQAHPVALERLALVFVLQFDGAGPAGPPRLVRMRHGDARTQRDRKGAGRGAHERHNHRDCVKEAANTAVIVIVHFRHSFACRRWLSFNGSAMPATSSHGSPDNGIGRIALFCAR</sequence>
<feature type="compositionally biased region" description="Basic and acidic residues" evidence="1">
    <location>
        <begin position="224"/>
        <end position="247"/>
    </location>
</feature>
<evidence type="ECO:0000313" key="2">
    <source>
        <dbReference type="EMBL" id="VYT17156.1"/>
    </source>
</evidence>
<feature type="region of interest" description="Disordered" evidence="1">
    <location>
        <begin position="218"/>
        <end position="247"/>
    </location>
</feature>
<evidence type="ECO:0000256" key="1">
    <source>
        <dbReference type="SAM" id="MobiDB-lite"/>
    </source>
</evidence>
<gene>
    <name evidence="2" type="ORF">BDLFYP24_00376</name>
</gene>
<reference evidence="2" key="1">
    <citation type="submission" date="2019-11" db="EMBL/GenBank/DDBJ databases">
        <authorList>
            <person name="Feng L."/>
        </authorList>
    </citation>
    <scope>NUCLEOTIDE SEQUENCE</scope>
    <source>
        <strain evidence="2">BdentiumLFYP24</strain>
    </source>
</reference>
<name>A0A6N2UPU4_9BIFI</name>
<protein>
    <submittedName>
        <fullName evidence="2">Uncharacterized protein</fullName>
    </submittedName>
</protein>
<accession>A0A6N2UPU4</accession>
<dbReference type="EMBL" id="CACRSP010000012">
    <property type="protein sequence ID" value="VYT17156.1"/>
    <property type="molecule type" value="Genomic_DNA"/>
</dbReference>
<proteinExistence type="predicted"/>
<dbReference type="AlphaFoldDB" id="A0A6N2UPU4"/>